<dbReference type="OMA" id="TKPNGEM"/>
<dbReference type="OrthoDB" id="667051at2759"/>
<comment type="caution">
    <text evidence="2">The sequence shown here is derived from an EMBL/GenBank/DDBJ whole genome shotgun (WGS) entry which is preliminary data.</text>
</comment>
<dbReference type="Proteomes" id="UP000036987">
    <property type="component" value="Unassembled WGS sequence"/>
</dbReference>
<accession>A0A0K9P385</accession>
<feature type="region of interest" description="Disordered" evidence="1">
    <location>
        <begin position="158"/>
        <end position="235"/>
    </location>
</feature>
<organism evidence="2 3">
    <name type="scientific">Zostera marina</name>
    <name type="common">Eelgrass</name>
    <dbReference type="NCBI Taxonomy" id="29655"/>
    <lineage>
        <taxon>Eukaryota</taxon>
        <taxon>Viridiplantae</taxon>
        <taxon>Streptophyta</taxon>
        <taxon>Embryophyta</taxon>
        <taxon>Tracheophyta</taxon>
        <taxon>Spermatophyta</taxon>
        <taxon>Magnoliopsida</taxon>
        <taxon>Liliopsida</taxon>
        <taxon>Zosteraceae</taxon>
        <taxon>Zostera</taxon>
    </lineage>
</organism>
<dbReference type="PANTHER" id="PTHR33095">
    <property type="entry name" value="OS07G0619500 PROTEIN"/>
    <property type="match status" value="1"/>
</dbReference>
<feature type="compositionally biased region" description="Polar residues" evidence="1">
    <location>
        <begin position="25"/>
        <end position="40"/>
    </location>
</feature>
<dbReference type="EMBL" id="LFYR01001330">
    <property type="protein sequence ID" value="KMZ62677.1"/>
    <property type="molecule type" value="Genomic_DNA"/>
</dbReference>
<reference evidence="3" key="1">
    <citation type="journal article" date="2016" name="Nature">
        <title>The genome of the seagrass Zostera marina reveals angiosperm adaptation to the sea.</title>
        <authorList>
            <person name="Olsen J.L."/>
            <person name="Rouze P."/>
            <person name="Verhelst B."/>
            <person name="Lin Y.-C."/>
            <person name="Bayer T."/>
            <person name="Collen J."/>
            <person name="Dattolo E."/>
            <person name="De Paoli E."/>
            <person name="Dittami S."/>
            <person name="Maumus F."/>
            <person name="Michel G."/>
            <person name="Kersting A."/>
            <person name="Lauritano C."/>
            <person name="Lohaus R."/>
            <person name="Toepel M."/>
            <person name="Tonon T."/>
            <person name="Vanneste K."/>
            <person name="Amirebrahimi M."/>
            <person name="Brakel J."/>
            <person name="Bostroem C."/>
            <person name="Chovatia M."/>
            <person name="Grimwood J."/>
            <person name="Jenkins J.W."/>
            <person name="Jueterbock A."/>
            <person name="Mraz A."/>
            <person name="Stam W.T."/>
            <person name="Tice H."/>
            <person name="Bornberg-Bauer E."/>
            <person name="Green P.J."/>
            <person name="Pearson G.A."/>
            <person name="Procaccini G."/>
            <person name="Duarte C.M."/>
            <person name="Schmutz J."/>
            <person name="Reusch T.B.H."/>
            <person name="Van de Peer Y."/>
        </authorList>
    </citation>
    <scope>NUCLEOTIDE SEQUENCE [LARGE SCALE GENOMIC DNA]</scope>
    <source>
        <strain evidence="3">cv. Finnish</strain>
    </source>
</reference>
<name>A0A0K9P385_ZOSMR</name>
<feature type="region of interest" description="Disordered" evidence="1">
    <location>
        <begin position="1"/>
        <end position="40"/>
    </location>
</feature>
<sequence length="390" mass="42798">MELDYSGEGVTRDDVDDTDSSCSTPYYSAPSSPGRSSTASVATLPGYYYSAPTSPMHFVLSSFSNSKSSYDAPDDFSATDFDFSARFTNHTGLPPVGSMSSADELFLNGQIRPMKLSTHLQTPQVFLPLLDLGEEDGEGEEDECVGEMVRGRELRIHSRSMHRRSRSLSPLRSSTFHWQDGVDKEQRTGSQNKEDDPVEISDNVKDSDVEFQSTTTTATESSASASSSRSNSSGRNGKRWIFLKDFLLYRSKSEGRGHGKDKFWQSISFSASKDKLLSSSATSTTISTSSFFSKIKDKSKDPSSSSSSTTDPLKTSSVSSKPKNAVGKKRIPTPSAHERHYTTNRAQAVEMRKRTYLPYRQGLLGCLGFSSKSYGAMNGFARSLNPVSSR</sequence>
<evidence type="ECO:0000256" key="1">
    <source>
        <dbReference type="SAM" id="MobiDB-lite"/>
    </source>
</evidence>
<proteinExistence type="predicted"/>
<feature type="region of interest" description="Disordered" evidence="1">
    <location>
        <begin position="295"/>
        <end position="343"/>
    </location>
</feature>
<evidence type="ECO:0000313" key="3">
    <source>
        <dbReference type="Proteomes" id="UP000036987"/>
    </source>
</evidence>
<feature type="compositionally biased region" description="Basic and acidic residues" evidence="1">
    <location>
        <begin position="180"/>
        <end position="195"/>
    </location>
</feature>
<keyword evidence="3" id="KW-1185">Reference proteome</keyword>
<dbReference type="Pfam" id="PF07816">
    <property type="entry name" value="DUF1645"/>
    <property type="match status" value="1"/>
</dbReference>
<feature type="compositionally biased region" description="Low complexity" evidence="1">
    <location>
        <begin position="302"/>
        <end position="317"/>
    </location>
</feature>
<feature type="compositionally biased region" description="Low complexity" evidence="1">
    <location>
        <begin position="213"/>
        <end position="233"/>
    </location>
</feature>
<dbReference type="PANTHER" id="PTHR33095:SF57">
    <property type="entry name" value="EXPRESSED PROTEIN"/>
    <property type="match status" value="1"/>
</dbReference>
<gene>
    <name evidence="2" type="ORF">ZOSMA_44G00770</name>
</gene>
<evidence type="ECO:0000313" key="2">
    <source>
        <dbReference type="EMBL" id="KMZ62677.1"/>
    </source>
</evidence>
<protein>
    <submittedName>
        <fullName evidence="2">Calmodulin-binding protein</fullName>
    </submittedName>
</protein>
<dbReference type="InterPro" id="IPR012442">
    <property type="entry name" value="DUF1645_plant"/>
</dbReference>
<dbReference type="AlphaFoldDB" id="A0A0K9P385"/>